<dbReference type="Proteomes" id="UP000295749">
    <property type="component" value="Segment"/>
</dbReference>
<accession>A0A482J9U7</accession>
<name>A0A482J9U7_9CAUD</name>
<proteinExistence type="predicted"/>
<feature type="coiled-coil region" evidence="1">
    <location>
        <begin position="67"/>
        <end position="101"/>
    </location>
</feature>
<protein>
    <submittedName>
        <fullName evidence="2">Uncharacterized protein</fullName>
    </submittedName>
</protein>
<reference evidence="2 3" key="1">
    <citation type="submission" date="2019-02" db="EMBL/GenBank/DDBJ databases">
        <authorList>
            <person name="Stuart W.M."/>
            <person name="Klyczek K."/>
            <person name="Garlena R.A."/>
            <person name="Russell D.A."/>
            <person name="Pope W.H."/>
            <person name="Jacobs-Sera D."/>
            <person name="Hatfull G.F."/>
        </authorList>
    </citation>
    <scope>NUCLEOTIDE SEQUENCE [LARGE SCALE GENOMIC DNA]</scope>
</reference>
<sequence>MSDDVRADARRLLQGITPGPRVAEYCREQGNCVIPADAQSTREAVAITRLYRQVADAEFIAAAPTLVDRLLAELDQALAERDQALAERDQALATLEQVRDDLPERVDEQYTETLAVAKAIYESLPSEDPDCGVEPWEQLTDDQRAPFLTSARNLGHVFPDQYTKLAAELDQYRAAQVAERKKDG</sequence>
<evidence type="ECO:0000256" key="1">
    <source>
        <dbReference type="SAM" id="Coils"/>
    </source>
</evidence>
<organism evidence="2 3">
    <name type="scientific">Gordonia phage Lahirium</name>
    <dbReference type="NCBI Taxonomy" id="2517932"/>
    <lineage>
        <taxon>Viruses</taxon>
        <taxon>Duplodnaviria</taxon>
        <taxon>Heunggongvirae</taxon>
        <taxon>Uroviricota</taxon>
        <taxon>Caudoviricetes</taxon>
        <taxon>Woesvirus</taxon>
        <taxon>Woesvirus woes</taxon>
    </lineage>
</organism>
<evidence type="ECO:0000313" key="3">
    <source>
        <dbReference type="Proteomes" id="UP000295749"/>
    </source>
</evidence>
<dbReference type="EMBL" id="MK494109">
    <property type="protein sequence ID" value="QBP30650.1"/>
    <property type="molecule type" value="Genomic_DNA"/>
</dbReference>
<gene>
    <name evidence="2" type="primary">78</name>
    <name evidence="2" type="ORF">SEA_LAHIRIUM_78</name>
</gene>
<keyword evidence="1" id="KW-0175">Coiled coil</keyword>
<evidence type="ECO:0000313" key="2">
    <source>
        <dbReference type="EMBL" id="QBP30650.1"/>
    </source>
</evidence>